<dbReference type="SUPFAM" id="SSF48452">
    <property type="entry name" value="TPR-like"/>
    <property type="match status" value="1"/>
</dbReference>
<dbReference type="PROSITE" id="PS51257">
    <property type="entry name" value="PROKAR_LIPOPROTEIN"/>
    <property type="match status" value="1"/>
</dbReference>
<name>A0ABW7MPT8_9FLAO</name>
<reference evidence="1 2" key="1">
    <citation type="submission" date="2024-02" db="EMBL/GenBank/DDBJ databases">
        <title>A Gaetbulibacter species isolated from tidal flats and genomic insights of their niches.</title>
        <authorList>
            <person name="Ye Y."/>
        </authorList>
    </citation>
    <scope>NUCLEOTIDE SEQUENCE [LARGE SCALE GENOMIC DNA]</scope>
    <source>
        <strain evidence="1 2">KEM-8</strain>
    </source>
</reference>
<keyword evidence="1" id="KW-0449">Lipoprotein</keyword>
<dbReference type="Proteomes" id="UP001610104">
    <property type="component" value="Unassembled WGS sequence"/>
</dbReference>
<sequence length="465" mass="51124">MKKYIRKFICITAILAFISCDQYLDINEDPNVAVDVPAELLLKGMELADVQIQSGHLMRISQFWTGQMKGIANLYARINDYNISPEETNSEWGFMYHGIMTQNNIIQENSEDNLVKGIANVLEAHGIGSMTSMFGDIPYSDVGSNEDAAFDSQASIYQAAQTLLNDAITQLSAVPASRRLTDDILLGGNPTSWIQVANTLKARYFLMTRQYGEAYTAAQAGISSEANSLRYAKAFSGYGTTNENSSLYFLILTGSRAGDLTSTGSFLQDLLNPANASSRNNAKTDESRRRDYLFLDQSGINANRLSAQKATMPMVTYEENLLILAEAGARSVSFNEGLTRLNALRAYLSSASAFAGDPGLTKLYAPYVSADFDSGGMENLDGKTSDKALLREIIEEKYVSMFGTLIPFDDVRRIRKTDNDISLPIPINFGSTYPERFLIAQDEINGNSNAPSPIPDLFVKTPVNQ</sequence>
<evidence type="ECO:0000313" key="1">
    <source>
        <dbReference type="EMBL" id="MFH6768849.1"/>
    </source>
</evidence>
<keyword evidence="2" id="KW-1185">Reference proteome</keyword>
<dbReference type="EMBL" id="JBAWKC010000002">
    <property type="protein sequence ID" value="MFH6768849.1"/>
    <property type="molecule type" value="Genomic_DNA"/>
</dbReference>
<evidence type="ECO:0000313" key="2">
    <source>
        <dbReference type="Proteomes" id="UP001610104"/>
    </source>
</evidence>
<dbReference type="InterPro" id="IPR041662">
    <property type="entry name" value="SusD-like_2"/>
</dbReference>
<dbReference type="InterPro" id="IPR011990">
    <property type="entry name" value="TPR-like_helical_dom_sf"/>
</dbReference>
<organism evidence="1 2">
    <name type="scientific">Gaetbulibacter aquiaggeris</name>
    <dbReference type="NCBI Taxonomy" id="1735373"/>
    <lineage>
        <taxon>Bacteria</taxon>
        <taxon>Pseudomonadati</taxon>
        <taxon>Bacteroidota</taxon>
        <taxon>Flavobacteriia</taxon>
        <taxon>Flavobacteriales</taxon>
        <taxon>Flavobacteriaceae</taxon>
        <taxon>Gaetbulibacter</taxon>
    </lineage>
</organism>
<proteinExistence type="predicted"/>
<comment type="caution">
    <text evidence="1">The sequence shown here is derived from an EMBL/GenBank/DDBJ whole genome shotgun (WGS) entry which is preliminary data.</text>
</comment>
<protein>
    <submittedName>
        <fullName evidence="1">SusD/RagB family nutrient-binding outer membrane lipoprotein</fullName>
    </submittedName>
</protein>
<dbReference type="Pfam" id="PF12771">
    <property type="entry name" value="SusD-like_2"/>
    <property type="match status" value="1"/>
</dbReference>
<gene>
    <name evidence="1" type="ORF">V8G56_08885</name>
</gene>
<accession>A0ABW7MPT8</accession>
<dbReference type="RefSeq" id="WP_395438096.1">
    <property type="nucleotide sequence ID" value="NZ_JBAWKC010000002.1"/>
</dbReference>
<dbReference type="Gene3D" id="1.25.40.390">
    <property type="match status" value="1"/>
</dbReference>